<dbReference type="EMBL" id="LXQA010175818">
    <property type="protein sequence ID" value="MCI29918.1"/>
    <property type="molecule type" value="Genomic_DNA"/>
</dbReference>
<evidence type="ECO:0000313" key="1">
    <source>
        <dbReference type="EMBL" id="MCI29918.1"/>
    </source>
</evidence>
<keyword evidence="1" id="KW-0472">Membrane</keyword>
<accession>A0A392R029</accession>
<organism evidence="1 2">
    <name type="scientific">Trifolium medium</name>
    <dbReference type="NCBI Taxonomy" id="97028"/>
    <lineage>
        <taxon>Eukaryota</taxon>
        <taxon>Viridiplantae</taxon>
        <taxon>Streptophyta</taxon>
        <taxon>Embryophyta</taxon>
        <taxon>Tracheophyta</taxon>
        <taxon>Spermatophyta</taxon>
        <taxon>Magnoliopsida</taxon>
        <taxon>eudicotyledons</taxon>
        <taxon>Gunneridae</taxon>
        <taxon>Pentapetalae</taxon>
        <taxon>rosids</taxon>
        <taxon>fabids</taxon>
        <taxon>Fabales</taxon>
        <taxon>Fabaceae</taxon>
        <taxon>Papilionoideae</taxon>
        <taxon>50 kb inversion clade</taxon>
        <taxon>NPAAA clade</taxon>
        <taxon>Hologalegina</taxon>
        <taxon>IRL clade</taxon>
        <taxon>Trifolieae</taxon>
        <taxon>Trifolium</taxon>
    </lineage>
</organism>
<dbReference type="Proteomes" id="UP000265520">
    <property type="component" value="Unassembled WGS sequence"/>
</dbReference>
<comment type="caution">
    <text evidence="1">The sequence shown here is derived from an EMBL/GenBank/DDBJ whole genome shotgun (WGS) entry which is preliminary data.</text>
</comment>
<dbReference type="AlphaFoldDB" id="A0A392R029"/>
<reference evidence="1 2" key="1">
    <citation type="journal article" date="2018" name="Front. Plant Sci.">
        <title>Red Clover (Trifolium pratense) and Zigzag Clover (T. medium) - A Picture of Genomic Similarities and Differences.</title>
        <authorList>
            <person name="Dluhosova J."/>
            <person name="Istvanek J."/>
            <person name="Nedelnik J."/>
            <person name="Repkova J."/>
        </authorList>
    </citation>
    <scope>NUCLEOTIDE SEQUENCE [LARGE SCALE GENOMIC DNA]</scope>
    <source>
        <strain evidence="2">cv. 10/8</strain>
        <tissue evidence="1">Leaf</tissue>
    </source>
</reference>
<name>A0A392R029_9FABA</name>
<feature type="non-terminal residue" evidence="1">
    <location>
        <position position="1"/>
    </location>
</feature>
<protein>
    <submittedName>
        <fullName evidence="1">Transmembrane protein 245</fullName>
    </submittedName>
</protein>
<sequence length="59" mass="6323">ASEILEDVPGNSAYLTGLSIIGGMTLFPSALEVKLLPSLICFSDDYCVCLALLIKIDFE</sequence>
<keyword evidence="2" id="KW-1185">Reference proteome</keyword>
<proteinExistence type="predicted"/>
<evidence type="ECO:0000313" key="2">
    <source>
        <dbReference type="Proteomes" id="UP000265520"/>
    </source>
</evidence>
<keyword evidence="1" id="KW-0812">Transmembrane</keyword>